<dbReference type="Proteomes" id="UP000274920">
    <property type="component" value="Unassembled WGS sequence"/>
</dbReference>
<dbReference type="InterPro" id="IPR036514">
    <property type="entry name" value="SGNH_hydro_sf"/>
</dbReference>
<protein>
    <submittedName>
        <fullName evidence="2">Lysophospholipase</fullName>
    </submittedName>
</protein>
<dbReference type="Gene3D" id="3.40.50.1110">
    <property type="entry name" value="SGNH hydrolase"/>
    <property type="match status" value="1"/>
</dbReference>
<evidence type="ECO:0000313" key="3">
    <source>
        <dbReference type="Proteomes" id="UP000274920"/>
    </source>
</evidence>
<dbReference type="PANTHER" id="PTHR30383:SF5">
    <property type="entry name" value="SGNH HYDROLASE-TYPE ESTERASE DOMAIN-CONTAINING PROTEIN"/>
    <property type="match status" value="1"/>
</dbReference>
<comment type="caution">
    <text evidence="2">The sequence shown here is derived from an EMBL/GenBank/DDBJ whole genome shotgun (WGS) entry which is preliminary data.</text>
</comment>
<dbReference type="Pfam" id="PF13472">
    <property type="entry name" value="Lipase_GDSL_2"/>
    <property type="match status" value="1"/>
</dbReference>
<dbReference type="RefSeq" id="WP_125126278.1">
    <property type="nucleotide sequence ID" value="NZ_RHJS01000002.1"/>
</dbReference>
<dbReference type="AlphaFoldDB" id="A0A3R8JJM3"/>
<gene>
    <name evidence="2" type="ORF">EBB54_02995</name>
</gene>
<reference evidence="2" key="1">
    <citation type="submission" date="2018-10" db="EMBL/GenBank/DDBJ databases">
        <title>Schaedlerella arabinophila gen. nov. sp. nov., isolated from the mouse intestinal tract and comparative analysis with the genome of the closely related altered Schaedler flora strain ASF502.</title>
        <authorList>
            <person name="Miyake S."/>
            <person name="Soh M."/>
            <person name="Seedorf H."/>
        </authorList>
    </citation>
    <scope>NUCLEOTIDE SEQUENCE [LARGE SCALE GENOMIC DNA]</scope>
    <source>
        <strain evidence="2">DSM 106076</strain>
    </source>
</reference>
<dbReference type="InterPro" id="IPR051532">
    <property type="entry name" value="Ester_Hydrolysis_Enzymes"/>
</dbReference>
<dbReference type="PANTHER" id="PTHR30383">
    <property type="entry name" value="THIOESTERASE 1/PROTEASE 1/LYSOPHOSPHOLIPASE L1"/>
    <property type="match status" value="1"/>
</dbReference>
<keyword evidence="3" id="KW-1185">Reference proteome</keyword>
<organism evidence="2 3">
    <name type="scientific">Schaedlerella arabinosiphila</name>
    <dbReference type="NCBI Taxonomy" id="2044587"/>
    <lineage>
        <taxon>Bacteria</taxon>
        <taxon>Bacillati</taxon>
        <taxon>Bacillota</taxon>
        <taxon>Clostridia</taxon>
        <taxon>Lachnospirales</taxon>
        <taxon>Lachnospiraceae</taxon>
        <taxon>Schaedlerella</taxon>
    </lineage>
</organism>
<dbReference type="SUPFAM" id="SSF52266">
    <property type="entry name" value="SGNH hydrolase"/>
    <property type="match status" value="1"/>
</dbReference>
<name>A0A3R8JJM3_9FIRM</name>
<proteinExistence type="predicted"/>
<dbReference type="InterPro" id="IPR013830">
    <property type="entry name" value="SGNH_hydro"/>
</dbReference>
<evidence type="ECO:0000313" key="2">
    <source>
        <dbReference type="EMBL" id="RRK30456.1"/>
    </source>
</evidence>
<evidence type="ECO:0000259" key="1">
    <source>
        <dbReference type="Pfam" id="PF13472"/>
    </source>
</evidence>
<accession>A0A3R8JJM3</accession>
<dbReference type="GO" id="GO:0004622">
    <property type="term" value="F:phosphatidylcholine lysophospholipase activity"/>
    <property type="evidence" value="ECO:0007669"/>
    <property type="project" value="TreeGrafter"/>
</dbReference>
<feature type="domain" description="SGNH hydrolase-type esterase" evidence="1">
    <location>
        <begin position="54"/>
        <end position="214"/>
    </location>
</feature>
<dbReference type="EMBL" id="RHJS01000002">
    <property type="protein sequence ID" value="RRK30456.1"/>
    <property type="molecule type" value="Genomic_DNA"/>
</dbReference>
<sequence>METMEIIQGFMKKEQQEKIEKYRVLNETVKKGKILFTGSSLMEQFPIHELMMNEGLGLTIYNRGVGGFTTSDMLENMEEQIFGTEPSKIFINIGTNDISDASRSFEAVLESMLENYERILTQIKERLPETEVYMMAYYPVNETDKVPETEWAGEMFANRNNRNLPIANEAVKKLAEKMGYHYIDVNAGLCDERGMLRREFTVEGIHMYANGYQVVLKNLKPYL</sequence>